<accession>A0A0G1TSC5</accession>
<evidence type="ECO:0000313" key="2">
    <source>
        <dbReference type="Proteomes" id="UP000034684"/>
    </source>
</evidence>
<proteinExistence type="predicted"/>
<feature type="non-terminal residue" evidence="1">
    <location>
        <position position="85"/>
    </location>
</feature>
<dbReference type="Proteomes" id="UP000034684">
    <property type="component" value="Unassembled WGS sequence"/>
</dbReference>
<comment type="caution">
    <text evidence="1">The sequence shown here is derived from an EMBL/GenBank/DDBJ whole genome shotgun (WGS) entry which is preliminary data.</text>
</comment>
<name>A0A0G1TSC5_UNCKA</name>
<dbReference type="AlphaFoldDB" id="A0A0G1TSC5"/>
<organism evidence="1 2">
    <name type="scientific">candidate division WWE3 bacterium GW2011_GWB1_47_11</name>
    <dbReference type="NCBI Taxonomy" id="1619117"/>
    <lineage>
        <taxon>Bacteria</taxon>
        <taxon>Katanobacteria</taxon>
    </lineage>
</organism>
<evidence type="ECO:0000313" key="1">
    <source>
        <dbReference type="EMBL" id="KKU57073.1"/>
    </source>
</evidence>
<gene>
    <name evidence="1" type="ORF">UX79_C0023G0003</name>
</gene>
<protein>
    <submittedName>
        <fullName evidence="1">Uncharacterized protein</fullName>
    </submittedName>
</protein>
<reference evidence="1 2" key="1">
    <citation type="journal article" date="2015" name="Nature">
        <title>rRNA introns, odd ribosomes, and small enigmatic genomes across a large radiation of phyla.</title>
        <authorList>
            <person name="Brown C.T."/>
            <person name="Hug L.A."/>
            <person name="Thomas B.C."/>
            <person name="Sharon I."/>
            <person name="Castelle C.J."/>
            <person name="Singh A."/>
            <person name="Wilkins M.J."/>
            <person name="Williams K.H."/>
            <person name="Banfield J.F."/>
        </authorList>
    </citation>
    <scope>NUCLEOTIDE SEQUENCE [LARGE SCALE GENOMIC DNA]</scope>
</reference>
<sequence>MIMRGLEFPITSTKVPGLTKSFDLADPESRKKYFNAKVGREIAAISKYLENQTFMGFFLGKKNAGKGTYSSLLREIFGTDKIATV</sequence>
<dbReference type="EMBL" id="LCNN01000023">
    <property type="protein sequence ID" value="KKU57073.1"/>
    <property type="molecule type" value="Genomic_DNA"/>
</dbReference>